<name>A0ABN7JMN0_9HYPH</name>
<evidence type="ECO:0000313" key="1">
    <source>
        <dbReference type="EMBL" id="CAD7036233.1"/>
    </source>
</evidence>
<organism evidence="1 2">
    <name type="scientific">Pseudorhizobium halotolerans</name>
    <dbReference type="NCBI Taxonomy" id="1233081"/>
    <lineage>
        <taxon>Bacteria</taxon>
        <taxon>Pseudomonadati</taxon>
        <taxon>Pseudomonadota</taxon>
        <taxon>Alphaproteobacteria</taxon>
        <taxon>Hyphomicrobiales</taxon>
        <taxon>Rhizobiaceae</taxon>
        <taxon>Rhizobium/Agrobacterium group</taxon>
        <taxon>Pseudorhizobium</taxon>
    </lineage>
</organism>
<protein>
    <submittedName>
        <fullName evidence="1">Uncharacterized protein</fullName>
    </submittedName>
</protein>
<dbReference type="EMBL" id="CABFWE030000005">
    <property type="protein sequence ID" value="CAD7036233.1"/>
    <property type="molecule type" value="Genomic_DNA"/>
</dbReference>
<sequence>MMPDWLVYTILALAGVLAVASVVGHTAQLMGWL</sequence>
<gene>
    <name evidence="1" type="ORF">RHAB21_02499</name>
</gene>
<reference evidence="1 2" key="1">
    <citation type="submission" date="2020-11" db="EMBL/GenBank/DDBJ databases">
        <authorList>
            <person name="Lassalle F."/>
        </authorList>
    </citation>
    <scope>NUCLEOTIDE SEQUENCE [LARGE SCALE GENOMIC DNA]</scope>
    <source>
        <strain evidence="1 2">AB21</strain>
    </source>
</reference>
<comment type="caution">
    <text evidence="1">The sequence shown here is derived from an EMBL/GenBank/DDBJ whole genome shotgun (WGS) entry which is preliminary data.</text>
</comment>
<accession>A0ABN7JMN0</accession>
<dbReference type="Proteomes" id="UP000601041">
    <property type="component" value="Unassembled WGS sequence"/>
</dbReference>
<proteinExistence type="predicted"/>
<evidence type="ECO:0000313" key="2">
    <source>
        <dbReference type="Proteomes" id="UP000601041"/>
    </source>
</evidence>
<keyword evidence="2" id="KW-1185">Reference proteome</keyword>